<protein>
    <submittedName>
        <fullName evidence="1">Uncharacterized protein</fullName>
    </submittedName>
</protein>
<keyword evidence="2" id="KW-1185">Reference proteome</keyword>
<sequence length="137" mass="16246">MSEELSPEQEKLIKKLNVFKIKGRDKRGRKILRIFRKYFPDKPIGRLFFIVDVLNLYLKKKIFPKLERPFAVVYIHTKVFKSENFPRISVLRSVYDAIPVNVKQNLETVYFVHSDLQSKLFFATPVPLRIDTPRPLP</sequence>
<comment type="caution">
    <text evidence="1">The sequence shown here is derived from an EMBL/GenBank/DDBJ whole genome shotgun (WGS) entry which is preliminary data.</text>
</comment>
<name>A0ACB9JA14_9ASTR</name>
<proteinExistence type="predicted"/>
<organism evidence="1 2">
    <name type="scientific">Smallanthus sonchifolius</name>
    <dbReference type="NCBI Taxonomy" id="185202"/>
    <lineage>
        <taxon>Eukaryota</taxon>
        <taxon>Viridiplantae</taxon>
        <taxon>Streptophyta</taxon>
        <taxon>Embryophyta</taxon>
        <taxon>Tracheophyta</taxon>
        <taxon>Spermatophyta</taxon>
        <taxon>Magnoliopsida</taxon>
        <taxon>eudicotyledons</taxon>
        <taxon>Gunneridae</taxon>
        <taxon>Pentapetalae</taxon>
        <taxon>asterids</taxon>
        <taxon>campanulids</taxon>
        <taxon>Asterales</taxon>
        <taxon>Asteraceae</taxon>
        <taxon>Asteroideae</taxon>
        <taxon>Heliantheae alliance</taxon>
        <taxon>Millerieae</taxon>
        <taxon>Smallanthus</taxon>
    </lineage>
</organism>
<accession>A0ACB9JA14</accession>
<reference evidence="2" key="1">
    <citation type="journal article" date="2022" name="Mol. Ecol. Resour.">
        <title>The genomes of chicory, endive, great burdock and yacon provide insights into Asteraceae palaeo-polyploidization history and plant inulin production.</title>
        <authorList>
            <person name="Fan W."/>
            <person name="Wang S."/>
            <person name="Wang H."/>
            <person name="Wang A."/>
            <person name="Jiang F."/>
            <person name="Liu H."/>
            <person name="Zhao H."/>
            <person name="Xu D."/>
            <person name="Zhang Y."/>
        </authorList>
    </citation>
    <scope>NUCLEOTIDE SEQUENCE [LARGE SCALE GENOMIC DNA]</scope>
    <source>
        <strain evidence="2">cv. Yunnan</strain>
    </source>
</reference>
<dbReference type="Proteomes" id="UP001056120">
    <property type="component" value="Linkage Group LG05"/>
</dbReference>
<evidence type="ECO:0000313" key="2">
    <source>
        <dbReference type="Proteomes" id="UP001056120"/>
    </source>
</evidence>
<gene>
    <name evidence="1" type="ORF">L1987_16242</name>
</gene>
<reference evidence="1 2" key="2">
    <citation type="journal article" date="2022" name="Mol. Ecol. Resour.">
        <title>The genomes of chicory, endive, great burdock and yacon provide insights into Asteraceae paleo-polyploidization history and plant inulin production.</title>
        <authorList>
            <person name="Fan W."/>
            <person name="Wang S."/>
            <person name="Wang H."/>
            <person name="Wang A."/>
            <person name="Jiang F."/>
            <person name="Liu H."/>
            <person name="Zhao H."/>
            <person name="Xu D."/>
            <person name="Zhang Y."/>
        </authorList>
    </citation>
    <scope>NUCLEOTIDE SEQUENCE [LARGE SCALE GENOMIC DNA]</scope>
    <source>
        <strain evidence="2">cv. Yunnan</strain>
        <tissue evidence="1">Leaves</tissue>
    </source>
</reference>
<dbReference type="EMBL" id="CM042022">
    <property type="protein sequence ID" value="KAI3816541.1"/>
    <property type="molecule type" value="Genomic_DNA"/>
</dbReference>
<evidence type="ECO:0000313" key="1">
    <source>
        <dbReference type="EMBL" id="KAI3816541.1"/>
    </source>
</evidence>